<organism evidence="1 2">
    <name type="scientific">Beauveria bassiana</name>
    <name type="common">White muscardine disease fungus</name>
    <name type="synonym">Tritirachium shiotae</name>
    <dbReference type="NCBI Taxonomy" id="176275"/>
    <lineage>
        <taxon>Eukaryota</taxon>
        <taxon>Fungi</taxon>
        <taxon>Dikarya</taxon>
        <taxon>Ascomycota</taxon>
        <taxon>Pezizomycotina</taxon>
        <taxon>Sordariomycetes</taxon>
        <taxon>Hypocreomycetidae</taxon>
        <taxon>Hypocreales</taxon>
        <taxon>Cordycipitaceae</taxon>
        <taxon>Beauveria</taxon>
    </lineage>
</organism>
<dbReference type="AlphaFoldDB" id="A0A2N6NR23"/>
<reference evidence="1 2" key="1">
    <citation type="journal article" date="2016" name="Appl. Microbiol. Biotechnol.">
        <title>Characterization of T-DNA insertion mutants with decreased virulence in the entomopathogenic fungus Beauveria bassiana JEF-007.</title>
        <authorList>
            <person name="Kim S."/>
            <person name="Lee S.J."/>
            <person name="Nai Y.S."/>
            <person name="Yu J.S."/>
            <person name="Lee M.R."/>
            <person name="Yang Y.T."/>
            <person name="Kim J.S."/>
        </authorList>
    </citation>
    <scope>NUCLEOTIDE SEQUENCE [LARGE SCALE GENOMIC DNA]</scope>
    <source>
        <strain evidence="1 2">JEF-007</strain>
    </source>
</reference>
<accession>A0A2N6NR23</accession>
<name>A0A2N6NR23_BEABA</name>
<dbReference type="Proteomes" id="UP000235728">
    <property type="component" value="Unassembled WGS sequence"/>
</dbReference>
<gene>
    <name evidence="1" type="ORF">BM221_004369</name>
</gene>
<dbReference type="EMBL" id="MRVG01000004">
    <property type="protein sequence ID" value="PMB69722.1"/>
    <property type="molecule type" value="Genomic_DNA"/>
</dbReference>
<proteinExistence type="predicted"/>
<comment type="caution">
    <text evidence="1">The sequence shown here is derived from an EMBL/GenBank/DDBJ whole genome shotgun (WGS) entry which is preliminary data.</text>
</comment>
<sequence>MFDKPGIAESEDVEICYESLQAIQRLMRSFSRFYRYRSLPLDFVQTLATATGIVLMRRYLLKASWTDPEVERSVSLLLDAMSEIQNTWPPVREIRDTLLRAQQSQAVLPPDVPFAGNDLMTGMHFDVAAMGDFMPAFGSGGGGGGEGADDDIEALITDEFLSAQLQTTEEMLQPFDFNQPPEMS</sequence>
<protein>
    <submittedName>
        <fullName evidence="1">Uncharacterized protein</fullName>
    </submittedName>
</protein>
<evidence type="ECO:0000313" key="1">
    <source>
        <dbReference type="EMBL" id="PMB69722.1"/>
    </source>
</evidence>
<evidence type="ECO:0000313" key="2">
    <source>
        <dbReference type="Proteomes" id="UP000235728"/>
    </source>
</evidence>